<sequence length="427" mass="45117">MPTPDTVLNRRTLLGGTAAAVAVAALPGTGRASGDSPKGLDRSVEALTDELRDDLIALRRDLHAHPEGPGEERRTAGVVAARLRACGLDVTTGVGGHGVVGVLRGAHPGRTVAFRADMDAVPAPDQIPGGIAAAHLCGHDLHTTVGVGVAEVLSRLRRRLHGTVVFVFQPAEEALTGAAAMLDDGVFDRVRPEEIHALHCGPFPVGTFATTAGFGLPGRDSGAITVTGPDAAARAEELAARIAALGTVSPPDGPEGVERLVTDFVTPDGPLAEFVYLRTRVARTDTATEVQVVFRCWPEERYVTLRGDVDRIAREHGTTGAVFPEDPFPAMACPVEEGDALHRFLRGTFGRERAIRMEAAVPFSGEDYALFLDRLPGTWTFLGVRSPGAEVIDSYPHFGAFTPDENAIGHGVRAMSLWLASRAHGRG</sequence>
<evidence type="ECO:0000313" key="1">
    <source>
        <dbReference type="EMBL" id="TWJ11557.1"/>
    </source>
</evidence>
<dbReference type="PROSITE" id="PS51318">
    <property type="entry name" value="TAT"/>
    <property type="match status" value="1"/>
</dbReference>
<dbReference type="GO" id="GO:0016787">
    <property type="term" value="F:hydrolase activity"/>
    <property type="evidence" value="ECO:0007669"/>
    <property type="project" value="UniProtKB-KW"/>
</dbReference>
<dbReference type="PANTHER" id="PTHR11014">
    <property type="entry name" value="PEPTIDASE M20 FAMILY MEMBER"/>
    <property type="match status" value="1"/>
</dbReference>
<dbReference type="InterPro" id="IPR017439">
    <property type="entry name" value="Amidohydrolase"/>
</dbReference>
<dbReference type="EMBL" id="VLLL01000006">
    <property type="protein sequence ID" value="TWJ11557.1"/>
    <property type="molecule type" value="Genomic_DNA"/>
</dbReference>
<accession>A0A562V179</accession>
<dbReference type="AlphaFoldDB" id="A0A562V179"/>
<name>A0A562V179_9ACTN</name>
<gene>
    <name evidence="1" type="ORF">LX16_2282</name>
</gene>
<protein>
    <submittedName>
        <fullName evidence="1">Amidohydrolase</fullName>
    </submittedName>
</protein>
<dbReference type="Pfam" id="PF01546">
    <property type="entry name" value="Peptidase_M20"/>
    <property type="match status" value="1"/>
</dbReference>
<comment type="caution">
    <text evidence="1">The sequence shown here is derived from an EMBL/GenBank/DDBJ whole genome shotgun (WGS) entry which is preliminary data.</text>
</comment>
<reference evidence="1 2" key="1">
    <citation type="journal article" date="2013" name="Stand. Genomic Sci.">
        <title>Genomic Encyclopedia of Type Strains, Phase I: The one thousand microbial genomes (KMG-I) project.</title>
        <authorList>
            <person name="Kyrpides N.C."/>
            <person name="Woyke T."/>
            <person name="Eisen J.A."/>
            <person name="Garrity G."/>
            <person name="Lilburn T.G."/>
            <person name="Beck B.J."/>
            <person name="Whitman W.B."/>
            <person name="Hugenholtz P."/>
            <person name="Klenk H.P."/>
        </authorList>
    </citation>
    <scope>NUCLEOTIDE SEQUENCE [LARGE SCALE GENOMIC DNA]</scope>
    <source>
        <strain evidence="1 2">DSM 45044</strain>
    </source>
</reference>
<evidence type="ECO:0000313" key="2">
    <source>
        <dbReference type="Proteomes" id="UP000321617"/>
    </source>
</evidence>
<organism evidence="1 2">
    <name type="scientific">Stackebrandtia albiflava</name>
    <dbReference type="NCBI Taxonomy" id="406432"/>
    <lineage>
        <taxon>Bacteria</taxon>
        <taxon>Bacillati</taxon>
        <taxon>Actinomycetota</taxon>
        <taxon>Actinomycetes</taxon>
        <taxon>Glycomycetales</taxon>
        <taxon>Glycomycetaceae</taxon>
        <taxon>Stackebrandtia</taxon>
    </lineage>
</organism>
<dbReference type="OrthoDB" id="9777385at2"/>
<proteinExistence type="predicted"/>
<dbReference type="Proteomes" id="UP000321617">
    <property type="component" value="Unassembled WGS sequence"/>
</dbReference>
<dbReference type="InterPro" id="IPR002933">
    <property type="entry name" value="Peptidase_M20"/>
</dbReference>
<dbReference type="InterPro" id="IPR006311">
    <property type="entry name" value="TAT_signal"/>
</dbReference>
<keyword evidence="2" id="KW-1185">Reference proteome</keyword>
<keyword evidence="1" id="KW-0378">Hydrolase</keyword>
<dbReference type="SUPFAM" id="SSF53187">
    <property type="entry name" value="Zn-dependent exopeptidases"/>
    <property type="match status" value="1"/>
</dbReference>
<dbReference type="PANTHER" id="PTHR11014:SF63">
    <property type="entry name" value="METALLOPEPTIDASE, PUTATIVE (AFU_ORTHOLOGUE AFUA_6G09600)-RELATED"/>
    <property type="match status" value="1"/>
</dbReference>
<dbReference type="Gene3D" id="3.40.630.10">
    <property type="entry name" value="Zn peptidases"/>
    <property type="match status" value="2"/>
</dbReference>
<dbReference type="RefSeq" id="WP_147137815.1">
    <property type="nucleotide sequence ID" value="NZ_BAABIJ010000002.1"/>
</dbReference>